<dbReference type="HOGENOM" id="CLU_1203046_0_0_5"/>
<gene>
    <name evidence="1" type="ORF">ID47_01805</name>
</gene>
<reference evidence="1 2" key="1">
    <citation type="submission" date="2014-07" db="EMBL/GenBank/DDBJ databases">
        <title>Comparative genomic insights into amoeba endosymbionts belonging to the families of Holosporaceae and Candidatus Midichloriaceae within Rickettsiales.</title>
        <authorList>
            <person name="Wang Z."/>
            <person name="Wu M."/>
        </authorList>
    </citation>
    <scope>NUCLEOTIDE SEQUENCE [LARGE SCALE GENOMIC DNA]</scope>
    <source>
        <strain evidence="1">PRA3</strain>
    </source>
</reference>
<proteinExistence type="predicted"/>
<protein>
    <submittedName>
        <fullName evidence="1">Uncharacterized protein</fullName>
    </submittedName>
</protein>
<dbReference type="KEGG" id="paca:ID47_01805"/>
<keyword evidence="2" id="KW-1185">Reference proteome</keyword>
<name>A0A077ATM0_9PROT</name>
<organism evidence="1 2">
    <name type="scientific">Candidatus Odyssella acanthamoebae</name>
    <dbReference type="NCBI Taxonomy" id="91604"/>
    <lineage>
        <taxon>Bacteria</taxon>
        <taxon>Pseudomonadati</taxon>
        <taxon>Pseudomonadota</taxon>
        <taxon>Alphaproteobacteria</taxon>
        <taxon>Holosporales</taxon>
        <taxon>Candidatus Paracaedibacteraceae</taxon>
        <taxon>Candidatus Odyssella</taxon>
    </lineage>
</organism>
<evidence type="ECO:0000313" key="1">
    <source>
        <dbReference type="EMBL" id="AIK95741.1"/>
    </source>
</evidence>
<sequence length="230" mass="25946">MDDGLCSLTREAEPERILAEGGYRMILYKAALTRPCMGGAVESQRSNLFTLIKSAGKIYLLSLASLSLFALLSHGLCASSSNPTDDKPGVSASEQIEVTDTVVMEAMAASQAKSPIIHADALRVWGKFKSGRIEPNYSYYFWARNLIIWLQKEAKIKIDSEDTVAKVFAVLHEKKLISTDAKLVLTRFVWENLKRLEDLSPEERAMPQYREEQKRIFVENLNEVEKQDNK</sequence>
<evidence type="ECO:0000313" key="2">
    <source>
        <dbReference type="Proteomes" id="UP000028926"/>
    </source>
</evidence>
<dbReference type="EMBL" id="CP008941">
    <property type="protein sequence ID" value="AIK95741.1"/>
    <property type="molecule type" value="Genomic_DNA"/>
</dbReference>
<dbReference type="AlphaFoldDB" id="A0A077ATM0"/>
<dbReference type="STRING" id="91604.ID47_01805"/>
<dbReference type="Proteomes" id="UP000028926">
    <property type="component" value="Chromosome"/>
</dbReference>
<accession>A0A077ATM0</accession>
<dbReference type="eggNOG" id="ENOG5031VCM">
    <property type="taxonomic scope" value="Bacteria"/>
</dbReference>